<dbReference type="OrthoDB" id="5855206at2759"/>
<dbReference type="PROSITE" id="PS50053">
    <property type="entry name" value="UBIQUITIN_2"/>
    <property type="match status" value="1"/>
</dbReference>
<dbReference type="Proteomes" id="UP000242188">
    <property type="component" value="Unassembled WGS sequence"/>
</dbReference>
<proteinExistence type="predicted"/>
<reference evidence="2 3" key="1">
    <citation type="journal article" date="2017" name="Nat. Ecol. Evol.">
        <title>Scallop genome provides insights into evolution of bilaterian karyotype and development.</title>
        <authorList>
            <person name="Wang S."/>
            <person name="Zhang J."/>
            <person name="Jiao W."/>
            <person name="Li J."/>
            <person name="Xun X."/>
            <person name="Sun Y."/>
            <person name="Guo X."/>
            <person name="Huan P."/>
            <person name="Dong B."/>
            <person name="Zhang L."/>
            <person name="Hu X."/>
            <person name="Sun X."/>
            <person name="Wang J."/>
            <person name="Zhao C."/>
            <person name="Wang Y."/>
            <person name="Wang D."/>
            <person name="Huang X."/>
            <person name="Wang R."/>
            <person name="Lv J."/>
            <person name="Li Y."/>
            <person name="Zhang Z."/>
            <person name="Liu B."/>
            <person name="Lu W."/>
            <person name="Hui Y."/>
            <person name="Liang J."/>
            <person name="Zhou Z."/>
            <person name="Hou R."/>
            <person name="Li X."/>
            <person name="Liu Y."/>
            <person name="Li H."/>
            <person name="Ning X."/>
            <person name="Lin Y."/>
            <person name="Zhao L."/>
            <person name="Xing Q."/>
            <person name="Dou J."/>
            <person name="Li Y."/>
            <person name="Mao J."/>
            <person name="Guo H."/>
            <person name="Dou H."/>
            <person name="Li T."/>
            <person name="Mu C."/>
            <person name="Jiang W."/>
            <person name="Fu Q."/>
            <person name="Fu X."/>
            <person name="Miao Y."/>
            <person name="Liu J."/>
            <person name="Yu Q."/>
            <person name="Li R."/>
            <person name="Liao H."/>
            <person name="Li X."/>
            <person name="Kong Y."/>
            <person name="Jiang Z."/>
            <person name="Chourrout D."/>
            <person name="Li R."/>
            <person name="Bao Z."/>
        </authorList>
    </citation>
    <scope>NUCLEOTIDE SEQUENCE [LARGE SCALE GENOMIC DNA]</scope>
    <source>
        <strain evidence="2 3">PY_sf001</strain>
    </source>
</reference>
<dbReference type="PANTHER" id="PTHR15140:SF37">
    <property type="entry name" value="UBIQUITIN-LIKE DOMAIN-CONTAINING PROTEIN"/>
    <property type="match status" value="1"/>
</dbReference>
<dbReference type="STRING" id="6573.A0A210QDL7"/>
<protein>
    <submittedName>
        <fullName evidence="2">Tubulin-specific chaperone cofactor E-like protein</fullName>
    </submittedName>
</protein>
<evidence type="ECO:0000259" key="1">
    <source>
        <dbReference type="PROSITE" id="PS50053"/>
    </source>
</evidence>
<accession>A0A210QDL7</accession>
<evidence type="ECO:0000313" key="3">
    <source>
        <dbReference type="Proteomes" id="UP000242188"/>
    </source>
</evidence>
<dbReference type="AlphaFoldDB" id="A0A210QDL7"/>
<dbReference type="InterPro" id="IPR029071">
    <property type="entry name" value="Ubiquitin-like_domsf"/>
</dbReference>
<dbReference type="InterPro" id="IPR000626">
    <property type="entry name" value="Ubiquitin-like_dom"/>
</dbReference>
<dbReference type="InterPro" id="IPR032675">
    <property type="entry name" value="LRR_dom_sf"/>
</dbReference>
<dbReference type="SUPFAM" id="SSF54236">
    <property type="entry name" value="Ubiquitin-like"/>
    <property type="match status" value="1"/>
</dbReference>
<name>A0A210QDL7_MIZYE</name>
<dbReference type="SUPFAM" id="SSF52058">
    <property type="entry name" value="L domain-like"/>
    <property type="match status" value="1"/>
</dbReference>
<organism evidence="2 3">
    <name type="scientific">Mizuhopecten yessoensis</name>
    <name type="common">Japanese scallop</name>
    <name type="synonym">Patinopecten yessoensis</name>
    <dbReference type="NCBI Taxonomy" id="6573"/>
    <lineage>
        <taxon>Eukaryota</taxon>
        <taxon>Metazoa</taxon>
        <taxon>Spiralia</taxon>
        <taxon>Lophotrochozoa</taxon>
        <taxon>Mollusca</taxon>
        <taxon>Bivalvia</taxon>
        <taxon>Autobranchia</taxon>
        <taxon>Pteriomorphia</taxon>
        <taxon>Pectinida</taxon>
        <taxon>Pectinoidea</taxon>
        <taxon>Pectinidae</taxon>
        <taxon>Mizuhopecten</taxon>
    </lineage>
</organism>
<dbReference type="PANTHER" id="PTHR15140">
    <property type="entry name" value="TUBULIN-SPECIFIC CHAPERONE E"/>
    <property type="match status" value="1"/>
</dbReference>
<dbReference type="EMBL" id="NEDP02004076">
    <property type="protein sequence ID" value="OWF46812.1"/>
    <property type="molecule type" value="Genomic_DNA"/>
</dbReference>
<evidence type="ECO:0000313" key="2">
    <source>
        <dbReference type="EMBL" id="OWF46812.1"/>
    </source>
</evidence>
<feature type="domain" description="Ubiquitin-like" evidence="1">
    <location>
        <begin position="482"/>
        <end position="526"/>
    </location>
</feature>
<sequence>MASLDDRQTEDFSLIDAINAKYSEEDNGTHIKVYISTNAPGKKRTYQCNIQVYISTNAPGLHLYKRSRSTSLQTLQVRNVRINITYKSTSLQTLQVYKSTNAPGKKRTYQYNIKTYISTKAPGEKRMYQCNIQAYITTNSPGKKLTYQCNIQVSISTNAPGKNRTYQCNIQDYISTNATGSGSLVVPPILVLDNYKVTCAGPRDAIASLCCHVTELDLTNNLFTCWREVLSMIAHIPRLQTLNLTSNTLTADSLMGPHVNDQTFSNVTLLILNNTKTTWSSLSTLLRIFPSVTELHLSLNGYTSVDVDDLEPYPSLKKLFINKHSISKWSEVSRLGSVFRHLEALVTIESDLSDMISDCPEASLSFPCLSCLHISSTKLLNWGHTEELRKMPKLCDIRMKNIPFLEEFNEKVRRQMIIARLPNITRLNGSPILDTEREDAERAFIRFYMDREDQPARYHELEKTYGKLDPLVVLDLSPRKTCRVTIKVGDDGKAEEMDISVTQTVRELKKILQSFAGLPSHKFRLICYKVVDGQLSAVPTELKYPDKCGLGSLILSAE</sequence>
<dbReference type="Gene3D" id="3.80.10.10">
    <property type="entry name" value="Ribonuclease Inhibitor"/>
    <property type="match status" value="3"/>
</dbReference>
<gene>
    <name evidence="2" type="ORF">KP79_PYT22270</name>
</gene>
<comment type="caution">
    <text evidence="2">The sequence shown here is derived from an EMBL/GenBank/DDBJ whole genome shotgun (WGS) entry which is preliminary data.</text>
</comment>
<keyword evidence="3" id="KW-1185">Reference proteome</keyword>